<dbReference type="AlphaFoldDB" id="A0A200PYV2"/>
<dbReference type="EMBL" id="MVGT01003715">
    <property type="protein sequence ID" value="OVA03345.1"/>
    <property type="molecule type" value="Genomic_DNA"/>
</dbReference>
<accession>A0A200PYV2</accession>
<evidence type="ECO:0000313" key="1">
    <source>
        <dbReference type="EMBL" id="OVA03345.1"/>
    </source>
</evidence>
<organism evidence="1 2">
    <name type="scientific">Macleaya cordata</name>
    <name type="common">Five-seeded plume-poppy</name>
    <name type="synonym">Bocconia cordata</name>
    <dbReference type="NCBI Taxonomy" id="56857"/>
    <lineage>
        <taxon>Eukaryota</taxon>
        <taxon>Viridiplantae</taxon>
        <taxon>Streptophyta</taxon>
        <taxon>Embryophyta</taxon>
        <taxon>Tracheophyta</taxon>
        <taxon>Spermatophyta</taxon>
        <taxon>Magnoliopsida</taxon>
        <taxon>Ranunculales</taxon>
        <taxon>Papaveraceae</taxon>
        <taxon>Papaveroideae</taxon>
        <taxon>Macleaya</taxon>
    </lineage>
</organism>
<dbReference type="InParanoid" id="A0A200PYV2"/>
<name>A0A200PYV2_MACCD</name>
<evidence type="ECO:0000313" key="2">
    <source>
        <dbReference type="Proteomes" id="UP000195402"/>
    </source>
</evidence>
<sequence>MLEFTGEWSRLHGDTVGIIPIESGIVASGKRMDRLIGRGPKGGGGVVGVVGLGLTENVQSSLKAQSDESLGDVIDDADSETVSDQEREMGNKSKGWVSLQFLLTKCLRKMATQKSSPESSDCMDGIFSRRQDGGSSAEFASDDLKIEVTCCGLAGDFFRS</sequence>
<comment type="caution">
    <text evidence="1">The sequence shown here is derived from an EMBL/GenBank/DDBJ whole genome shotgun (WGS) entry which is preliminary data.</text>
</comment>
<protein>
    <submittedName>
        <fullName evidence="1">Uncharacterized protein</fullName>
    </submittedName>
</protein>
<gene>
    <name evidence="1" type="ORF">BVC80_879g7</name>
</gene>
<keyword evidence="2" id="KW-1185">Reference proteome</keyword>
<dbReference type="Proteomes" id="UP000195402">
    <property type="component" value="Unassembled WGS sequence"/>
</dbReference>
<proteinExistence type="predicted"/>
<reference evidence="1 2" key="1">
    <citation type="journal article" date="2017" name="Mol. Plant">
        <title>The Genome of Medicinal Plant Macleaya cordata Provides New Insights into Benzylisoquinoline Alkaloids Metabolism.</title>
        <authorList>
            <person name="Liu X."/>
            <person name="Liu Y."/>
            <person name="Huang P."/>
            <person name="Ma Y."/>
            <person name="Qing Z."/>
            <person name="Tang Q."/>
            <person name="Cao H."/>
            <person name="Cheng P."/>
            <person name="Zheng Y."/>
            <person name="Yuan Z."/>
            <person name="Zhou Y."/>
            <person name="Liu J."/>
            <person name="Tang Z."/>
            <person name="Zhuo Y."/>
            <person name="Zhang Y."/>
            <person name="Yu L."/>
            <person name="Huang J."/>
            <person name="Yang P."/>
            <person name="Peng Q."/>
            <person name="Zhang J."/>
            <person name="Jiang W."/>
            <person name="Zhang Z."/>
            <person name="Lin K."/>
            <person name="Ro D.K."/>
            <person name="Chen X."/>
            <person name="Xiong X."/>
            <person name="Shang Y."/>
            <person name="Huang S."/>
            <person name="Zeng J."/>
        </authorList>
    </citation>
    <scope>NUCLEOTIDE SEQUENCE [LARGE SCALE GENOMIC DNA]</scope>
    <source>
        <strain evidence="2">cv. BLH2017</strain>
        <tissue evidence="1">Root</tissue>
    </source>
</reference>